<dbReference type="OrthoDB" id="10259261at2759"/>
<keyword evidence="3" id="KW-1185">Reference proteome</keyword>
<name>A0A8J6C5X0_DIALT</name>
<dbReference type="Proteomes" id="UP000751190">
    <property type="component" value="Unassembled WGS sequence"/>
</dbReference>
<dbReference type="AlphaFoldDB" id="A0A8J6C5X0"/>
<feature type="compositionally biased region" description="Basic and acidic residues" evidence="1">
    <location>
        <begin position="19"/>
        <end position="30"/>
    </location>
</feature>
<reference evidence="2" key="1">
    <citation type="submission" date="2021-05" db="EMBL/GenBank/DDBJ databases">
        <title>The genome of the haptophyte Pavlova lutheri (Diacronema luteri, Pavlovales) - a model for lipid biosynthesis in eukaryotic algae.</title>
        <authorList>
            <person name="Hulatt C.J."/>
            <person name="Posewitz M.C."/>
        </authorList>
    </citation>
    <scope>NUCLEOTIDE SEQUENCE</scope>
    <source>
        <strain evidence="2">NIVA-4/92</strain>
    </source>
</reference>
<dbReference type="OMA" id="YVHRKAW"/>
<protein>
    <submittedName>
        <fullName evidence="2">Uncharacterized protein</fullName>
    </submittedName>
</protein>
<comment type="caution">
    <text evidence="2">The sequence shown here is derived from an EMBL/GenBank/DDBJ whole genome shotgun (WGS) entry which is preliminary data.</text>
</comment>
<proteinExistence type="predicted"/>
<evidence type="ECO:0000313" key="3">
    <source>
        <dbReference type="Proteomes" id="UP000751190"/>
    </source>
</evidence>
<dbReference type="PANTHER" id="PTHR39444:SF3">
    <property type="entry name" value="SITE-SPECIFIC DNA-METHYLTRANSFERASE (ADENINE-SPECIFIC)"/>
    <property type="match status" value="1"/>
</dbReference>
<evidence type="ECO:0000313" key="2">
    <source>
        <dbReference type="EMBL" id="KAG8461454.1"/>
    </source>
</evidence>
<dbReference type="EMBL" id="JAGTXO010000025">
    <property type="protein sequence ID" value="KAG8461454.1"/>
    <property type="molecule type" value="Genomic_DNA"/>
</dbReference>
<accession>A0A8J6C5X0</accession>
<dbReference type="PANTHER" id="PTHR39444">
    <property type="entry name" value="SITE-SPECIFIC DNA-METHYLTRANSFERASE (ADENINE-SPECIFIC)"/>
    <property type="match status" value="1"/>
</dbReference>
<organism evidence="2 3">
    <name type="scientific">Diacronema lutheri</name>
    <name type="common">Unicellular marine alga</name>
    <name type="synonym">Monochrysis lutheri</name>
    <dbReference type="NCBI Taxonomy" id="2081491"/>
    <lineage>
        <taxon>Eukaryota</taxon>
        <taxon>Haptista</taxon>
        <taxon>Haptophyta</taxon>
        <taxon>Pavlovophyceae</taxon>
        <taxon>Pavlovales</taxon>
        <taxon>Pavlovaceae</taxon>
        <taxon>Diacronema</taxon>
    </lineage>
</organism>
<gene>
    <name evidence="2" type="ORF">KFE25_001058</name>
</gene>
<sequence>MARFGGKRKRERPTPVQLDEARPARARAEGRAAVVSARTPAGERRPEASHGRAPAGGVQARGPPMRTVSGRMSANYGSPANDEWQTCAQTWASLAPAIERYRAARVWMPFYYDGACAAHLRALGFAHVVHEEGADFFERVCDAAFLDTVDVVIDNPPYSNRETKEKVMRALAACGKPFVLLLPISTLHVAFVRSVLDMSEVQAIVPRRVLVRKRDGPPLPFKYLIWFCYKARFERDLAFLDGGPDAGEGEEGNEEHECR</sequence>
<feature type="compositionally biased region" description="Basic and acidic residues" evidence="1">
    <location>
        <begin position="41"/>
        <end position="50"/>
    </location>
</feature>
<feature type="region of interest" description="Disordered" evidence="1">
    <location>
        <begin position="1"/>
        <end position="64"/>
    </location>
</feature>
<evidence type="ECO:0000256" key="1">
    <source>
        <dbReference type="SAM" id="MobiDB-lite"/>
    </source>
</evidence>
<feature type="compositionally biased region" description="Basic residues" evidence="1">
    <location>
        <begin position="1"/>
        <end position="11"/>
    </location>
</feature>